<dbReference type="EMBL" id="WIPF01000006">
    <property type="protein sequence ID" value="KAF3230908.1"/>
    <property type="molecule type" value="Genomic_DNA"/>
</dbReference>
<evidence type="ECO:0000256" key="5">
    <source>
        <dbReference type="SAM" id="Phobius"/>
    </source>
</evidence>
<protein>
    <recommendedName>
        <fullName evidence="12">Membrane-associated proteins in eicosanoid and glutathione metabolism</fullName>
    </recommendedName>
</protein>
<evidence type="ECO:0000256" key="3">
    <source>
        <dbReference type="ARBA" id="ARBA00022989"/>
    </source>
</evidence>
<keyword evidence="3 5" id="KW-1133">Transmembrane helix</keyword>
<dbReference type="InterPro" id="IPR023352">
    <property type="entry name" value="MAPEG-like_dom_sf"/>
</dbReference>
<dbReference type="EMBL" id="WIWS01000072">
    <property type="protein sequence ID" value="KAF3211892.1"/>
    <property type="molecule type" value="Genomic_DNA"/>
</dbReference>
<dbReference type="Gene3D" id="1.20.120.550">
    <property type="entry name" value="Membrane associated eicosanoid/glutathione metabolism-like domain"/>
    <property type="match status" value="1"/>
</dbReference>
<dbReference type="SUPFAM" id="SSF161084">
    <property type="entry name" value="MAPEG domain-like"/>
    <property type="match status" value="1"/>
</dbReference>
<comment type="caution">
    <text evidence="8">The sequence shown here is derived from an EMBL/GenBank/DDBJ whole genome shotgun (WGS) entry which is preliminary data.</text>
</comment>
<dbReference type="AlphaFoldDB" id="A0A6G1MQR6"/>
<evidence type="ECO:0008006" key="12">
    <source>
        <dbReference type="Google" id="ProtNLM"/>
    </source>
</evidence>
<dbReference type="PANTHER" id="PTHR35814">
    <property type="match status" value="1"/>
</dbReference>
<feature type="transmembrane region" description="Helical" evidence="5">
    <location>
        <begin position="6"/>
        <end position="28"/>
    </location>
</feature>
<reference evidence="9 10" key="1">
    <citation type="submission" date="2019-06" db="EMBL/GenBank/DDBJ databases">
        <authorList>
            <person name="Palmer J.M."/>
        </authorList>
    </citation>
    <scope>NUCLEOTIDE SEQUENCE [LARGE SCALE GENOMIC DNA]</scope>
    <source>
        <strain evidence="7 9">TWF106</strain>
        <strain evidence="8 11">TWF191</strain>
        <strain evidence="6 10">TWF788</strain>
    </source>
</reference>
<dbReference type="Proteomes" id="UP000472727">
    <property type="component" value="Unassembled WGS sequence"/>
</dbReference>
<evidence type="ECO:0000256" key="1">
    <source>
        <dbReference type="ARBA" id="ARBA00004370"/>
    </source>
</evidence>
<dbReference type="Pfam" id="PF01124">
    <property type="entry name" value="MAPEG"/>
    <property type="match status" value="1"/>
</dbReference>
<evidence type="ECO:0000313" key="6">
    <source>
        <dbReference type="EMBL" id="KAF3185308.1"/>
    </source>
</evidence>
<gene>
    <name evidence="7" type="ORF">TWF106_010075</name>
    <name evidence="8" type="ORF">TWF191_008750</name>
    <name evidence="6" type="ORF">TWF788_004627</name>
</gene>
<accession>A0A6G1MQR6</accession>
<evidence type="ECO:0000256" key="2">
    <source>
        <dbReference type="ARBA" id="ARBA00022692"/>
    </source>
</evidence>
<evidence type="ECO:0000313" key="8">
    <source>
        <dbReference type="EMBL" id="KAF3230908.1"/>
    </source>
</evidence>
<dbReference type="Proteomes" id="UP000479691">
    <property type="component" value="Unassembled WGS sequence"/>
</dbReference>
<dbReference type="EMBL" id="JAABOE010000021">
    <property type="protein sequence ID" value="KAF3185308.1"/>
    <property type="molecule type" value="Genomic_DNA"/>
</dbReference>
<comment type="subcellular location">
    <subcellularLocation>
        <location evidence="1">Membrane</location>
    </subcellularLocation>
</comment>
<dbReference type="PANTHER" id="PTHR35814:SF1">
    <property type="entry name" value="GLUTATHIONE S-TRANSFERASE-RELATED"/>
    <property type="match status" value="1"/>
</dbReference>
<proteinExistence type="predicted"/>
<dbReference type="Proteomes" id="UP000483672">
    <property type="component" value="Unassembled WGS sequence"/>
</dbReference>
<evidence type="ECO:0000256" key="4">
    <source>
        <dbReference type="ARBA" id="ARBA00023136"/>
    </source>
</evidence>
<evidence type="ECO:0000313" key="11">
    <source>
        <dbReference type="Proteomes" id="UP000483672"/>
    </source>
</evidence>
<evidence type="ECO:0000313" key="9">
    <source>
        <dbReference type="Proteomes" id="UP000472727"/>
    </source>
</evidence>
<evidence type="ECO:0000313" key="7">
    <source>
        <dbReference type="EMBL" id="KAF3211892.1"/>
    </source>
</evidence>
<evidence type="ECO:0000313" key="10">
    <source>
        <dbReference type="Proteomes" id="UP000479691"/>
    </source>
</evidence>
<dbReference type="GO" id="GO:0016020">
    <property type="term" value="C:membrane"/>
    <property type="evidence" value="ECO:0007669"/>
    <property type="project" value="UniProtKB-SubCell"/>
</dbReference>
<dbReference type="InterPro" id="IPR001129">
    <property type="entry name" value="Membr-assoc_MAPEG"/>
</dbReference>
<sequence length="154" mass="16311">MSTGTLGLRIGTPITALALPIFTSYYSLLAYRVISTRVGSGVFVGDKSKAEGKGHVQDTPDPLTIATRSHANFAENVPLALTITALAEINGADRNVLLSALGTLFLLRVGHVEFGLRRPAALGPGRIIGFLGTLGYLVGMSGYVAWLTKGYWGY</sequence>
<feature type="transmembrane region" description="Helical" evidence="5">
    <location>
        <begin position="127"/>
        <end position="146"/>
    </location>
</feature>
<name>A0A6G1MQR6_ORBOL</name>
<organism evidence="8 11">
    <name type="scientific">Orbilia oligospora</name>
    <name type="common">Nematode-trapping fungus</name>
    <name type="synonym">Arthrobotrys oligospora</name>
    <dbReference type="NCBI Taxonomy" id="2813651"/>
    <lineage>
        <taxon>Eukaryota</taxon>
        <taxon>Fungi</taxon>
        <taxon>Dikarya</taxon>
        <taxon>Ascomycota</taxon>
        <taxon>Pezizomycotina</taxon>
        <taxon>Orbiliomycetes</taxon>
        <taxon>Orbiliales</taxon>
        <taxon>Orbiliaceae</taxon>
        <taxon>Orbilia</taxon>
    </lineage>
</organism>
<keyword evidence="2 5" id="KW-0812">Transmembrane</keyword>
<keyword evidence="4 5" id="KW-0472">Membrane</keyword>